<evidence type="ECO:0008006" key="3">
    <source>
        <dbReference type="Google" id="ProtNLM"/>
    </source>
</evidence>
<evidence type="ECO:0000313" key="2">
    <source>
        <dbReference type="Proteomes" id="UP000033710"/>
    </source>
</evidence>
<dbReference type="GeneID" id="27670938"/>
<evidence type="ECO:0000313" key="1">
    <source>
        <dbReference type="EMBL" id="KJR84066.1"/>
    </source>
</evidence>
<proteinExistence type="predicted"/>
<dbReference type="PANTHER" id="PTHR28037">
    <property type="entry name" value="ALCOHOL O-ACETYLTRANSFERASE 1-RELATED"/>
    <property type="match status" value="1"/>
</dbReference>
<dbReference type="KEGG" id="ssck:SPSK_09081"/>
<organism evidence="1 2">
    <name type="scientific">Sporothrix schenckii 1099-18</name>
    <dbReference type="NCBI Taxonomy" id="1397361"/>
    <lineage>
        <taxon>Eukaryota</taxon>
        <taxon>Fungi</taxon>
        <taxon>Dikarya</taxon>
        <taxon>Ascomycota</taxon>
        <taxon>Pezizomycotina</taxon>
        <taxon>Sordariomycetes</taxon>
        <taxon>Sordariomycetidae</taxon>
        <taxon>Ophiostomatales</taxon>
        <taxon>Ophiostomataceae</taxon>
        <taxon>Sporothrix</taxon>
    </lineage>
</organism>
<dbReference type="Gene3D" id="3.30.559.10">
    <property type="entry name" value="Chloramphenicol acetyltransferase-like domain"/>
    <property type="match status" value="1"/>
</dbReference>
<dbReference type="VEuPathDB" id="FungiDB:SPSK_09081"/>
<reference evidence="1 2" key="2">
    <citation type="journal article" date="2015" name="Eukaryot. Cell">
        <title>Asexual propagation of a virulent clone complex in a human and feline outbreak of sporotrichosis.</title>
        <authorList>
            <person name="Teixeira Mde M."/>
            <person name="Rodrigues A.M."/>
            <person name="Tsui C.K."/>
            <person name="de Almeida L.G."/>
            <person name="Van Diepeningen A.D."/>
            <person name="van den Ende B.G."/>
            <person name="Fernandes G.F."/>
            <person name="Kano R."/>
            <person name="Hamelin R.C."/>
            <person name="Lopes-Bezerra L.M."/>
            <person name="Vasconcelos A.T."/>
            <person name="de Hoog S."/>
            <person name="de Camargo Z.P."/>
            <person name="Felipe M.S."/>
        </authorList>
    </citation>
    <scope>NUCLEOTIDE SEQUENCE [LARGE SCALE GENOMIC DNA]</scope>
    <source>
        <strain evidence="1 2">1099-18</strain>
    </source>
</reference>
<dbReference type="Gene3D" id="3.30.559.30">
    <property type="entry name" value="Nonribosomal peptide synthetase, condensation domain"/>
    <property type="match status" value="1"/>
</dbReference>
<protein>
    <recommendedName>
        <fullName evidence="3">Alcohol acetyltransferase</fullName>
    </recommendedName>
</protein>
<dbReference type="AlphaFoldDB" id="A0A0F2M7B3"/>
<sequence>MALQRTVLRPLGGYEQYSSSRHSLGLYENVITVCRYALPSATETQVKESIRNAVRAIVLEKLPALRVGIDGEDSKRPMFVALPSLDLDDHLECVARVPGLSASEYDELLMRNLEYENARPWPDVGTRSPWRLITYLNTTDGWADLAFAVHHALGDGKSGLAFHSHLLEVLNSNGAADKSEEVGENETVLVFTEPPKLTPSQEELVKFTVSWPFFLGTLWKELGPSWLQSAPVAGPYTGSRINLEPKLKGHLRVFHLTPKHAAALLSGCRAHSITLTALVHGLMMVLFARRFPSKVASSFSCVMPISMRPFIHAPADMALDIHRCMANLVSSHSYQYDAEAVSDGRAVAETDAEDDDKVWRAAAAVGASLKARIAHVTEDNVLGLMAWVSDWHDWWRKQEGKAREGTWIVSNTGSISTAGTAPTSGPTAKWTITRNFYTQSSQGKDSLINVNIGGVRRGEMSFIVAWHHGVVETEFANLFVEDLYSCLERYGGTGHFSVPNRLHTTY</sequence>
<dbReference type="Proteomes" id="UP000033710">
    <property type="component" value="Unassembled WGS sequence"/>
</dbReference>
<dbReference type="InterPro" id="IPR010828">
    <property type="entry name" value="Atf2/Sli1-like"/>
</dbReference>
<comment type="caution">
    <text evidence="1">The sequence shown here is derived from an EMBL/GenBank/DDBJ whole genome shotgun (WGS) entry which is preliminary data.</text>
</comment>
<dbReference type="InterPro" id="IPR023213">
    <property type="entry name" value="CAT-like_dom_sf"/>
</dbReference>
<dbReference type="EMBL" id="AXCR01000007">
    <property type="protein sequence ID" value="KJR84066.1"/>
    <property type="molecule type" value="Genomic_DNA"/>
</dbReference>
<dbReference type="PANTHER" id="PTHR28037:SF1">
    <property type="entry name" value="ALCOHOL O-ACETYLTRANSFERASE 1-RELATED"/>
    <property type="match status" value="1"/>
</dbReference>
<gene>
    <name evidence="1" type="ORF">SPSK_09081</name>
</gene>
<dbReference type="SUPFAM" id="SSF52777">
    <property type="entry name" value="CoA-dependent acyltransferases"/>
    <property type="match status" value="2"/>
</dbReference>
<dbReference type="RefSeq" id="XP_016586742.1">
    <property type="nucleotide sequence ID" value="XM_016735661.1"/>
</dbReference>
<accession>A0A0F2M7B3</accession>
<reference evidence="1 2" key="1">
    <citation type="journal article" date="2014" name="BMC Genomics">
        <title>Comparative genomics of the major fungal agents of human and animal Sporotrichosis: Sporothrix schenckii and Sporothrix brasiliensis.</title>
        <authorList>
            <person name="Teixeira M.M."/>
            <person name="de Almeida L.G."/>
            <person name="Kubitschek-Barreira P."/>
            <person name="Alves F.L."/>
            <person name="Kioshima E.S."/>
            <person name="Abadio A.K."/>
            <person name="Fernandes L."/>
            <person name="Derengowski L.S."/>
            <person name="Ferreira K.S."/>
            <person name="Souza R.C."/>
            <person name="Ruiz J.C."/>
            <person name="de Andrade N.C."/>
            <person name="Paes H.C."/>
            <person name="Nicola A.M."/>
            <person name="Albuquerque P."/>
            <person name="Gerber A.L."/>
            <person name="Martins V.P."/>
            <person name="Peconick L.D."/>
            <person name="Neto A.V."/>
            <person name="Chaucanez C.B."/>
            <person name="Silva P.A."/>
            <person name="Cunha O.L."/>
            <person name="de Oliveira F.F."/>
            <person name="dos Santos T.C."/>
            <person name="Barros A.L."/>
            <person name="Soares M.A."/>
            <person name="de Oliveira L.M."/>
            <person name="Marini M.M."/>
            <person name="Villalobos-Duno H."/>
            <person name="Cunha M.M."/>
            <person name="de Hoog S."/>
            <person name="da Silveira J.F."/>
            <person name="Henrissat B."/>
            <person name="Nino-Vega G.A."/>
            <person name="Cisalpino P.S."/>
            <person name="Mora-Montes H.M."/>
            <person name="Almeida S.R."/>
            <person name="Stajich J.E."/>
            <person name="Lopes-Bezerra L.M."/>
            <person name="Vasconcelos A.T."/>
            <person name="Felipe M.S."/>
        </authorList>
    </citation>
    <scope>NUCLEOTIDE SEQUENCE [LARGE SCALE GENOMIC DNA]</scope>
    <source>
        <strain evidence="1 2">1099-18</strain>
    </source>
</reference>
<dbReference type="Pfam" id="PF07247">
    <property type="entry name" value="AATase"/>
    <property type="match status" value="1"/>
</dbReference>
<dbReference type="InterPro" id="IPR052058">
    <property type="entry name" value="Alcohol_O-acetyltransferase"/>
</dbReference>
<dbReference type="GO" id="GO:0008080">
    <property type="term" value="F:N-acetyltransferase activity"/>
    <property type="evidence" value="ECO:0007669"/>
    <property type="project" value="TreeGrafter"/>
</dbReference>
<dbReference type="OrthoDB" id="2150604at2759"/>
<name>A0A0F2M7B3_SPOSC</name>